<dbReference type="InterPro" id="IPR027839">
    <property type="entry name" value="DUF4432"/>
</dbReference>
<dbReference type="EMBL" id="QGLO01000011">
    <property type="protein sequence ID" value="PXY88451.1"/>
    <property type="molecule type" value="Genomic_DNA"/>
</dbReference>
<keyword evidence="2" id="KW-1185">Reference proteome</keyword>
<dbReference type="InterPro" id="IPR014718">
    <property type="entry name" value="GH-type_carb-bd"/>
</dbReference>
<accession>A0A2V4DW94</accession>
<protein>
    <recommendedName>
        <fullName evidence="3">DUF4432 domain-containing protein</fullName>
    </recommendedName>
</protein>
<reference evidence="1 2" key="1">
    <citation type="submission" date="2018-05" db="EMBL/GenBank/DDBJ databases">
        <title>Reference genomes for bee gut microbiota database.</title>
        <authorList>
            <person name="Ellegaard K.M."/>
        </authorList>
    </citation>
    <scope>NUCLEOTIDE SEQUENCE [LARGE SCALE GENOMIC DNA]</scope>
    <source>
        <strain evidence="1 2">ESL0172</strain>
    </source>
</reference>
<comment type="caution">
    <text evidence="1">The sequence shown here is derived from an EMBL/GenBank/DDBJ whole genome shotgun (WGS) entry which is preliminary data.</text>
</comment>
<evidence type="ECO:0008006" key="3">
    <source>
        <dbReference type="Google" id="ProtNLM"/>
    </source>
</evidence>
<dbReference type="Proteomes" id="UP000247673">
    <property type="component" value="Unassembled WGS sequence"/>
</dbReference>
<name>A0A2V4DW94_9GAMM</name>
<dbReference type="CDD" id="cd09023">
    <property type="entry name" value="Aldose_epim_Ec_c4013"/>
    <property type="match status" value="1"/>
</dbReference>
<dbReference type="GO" id="GO:0030246">
    <property type="term" value="F:carbohydrate binding"/>
    <property type="evidence" value="ECO:0007669"/>
    <property type="project" value="InterPro"/>
</dbReference>
<dbReference type="Gene3D" id="2.70.98.10">
    <property type="match status" value="1"/>
</dbReference>
<evidence type="ECO:0000313" key="2">
    <source>
        <dbReference type="Proteomes" id="UP000247673"/>
    </source>
</evidence>
<dbReference type="OrthoDB" id="6183686at2"/>
<evidence type="ECO:0000313" key="1">
    <source>
        <dbReference type="EMBL" id="PXY88451.1"/>
    </source>
</evidence>
<organism evidence="1 2">
    <name type="scientific">Gilliamella apis</name>
    <dbReference type="NCBI Taxonomy" id="1970738"/>
    <lineage>
        <taxon>Bacteria</taxon>
        <taxon>Pseudomonadati</taxon>
        <taxon>Pseudomonadota</taxon>
        <taxon>Gammaproteobacteria</taxon>
        <taxon>Orbales</taxon>
        <taxon>Orbaceae</taxon>
        <taxon>Gilliamella</taxon>
    </lineage>
</organism>
<dbReference type="AlphaFoldDB" id="A0A2V4DW94"/>
<dbReference type="Pfam" id="PF14486">
    <property type="entry name" value="DUF4432"/>
    <property type="match status" value="1"/>
</dbReference>
<proteinExistence type="predicted"/>
<gene>
    <name evidence="1" type="ORF">DKK78_11915</name>
</gene>
<sequence length="335" mass="37496">MIKGPIMSWFKNMTAKELLQYVGDIKQIAGATSSILNDGPGFNSRICEVNTAAGLSFTVLPDRGMDISACRYKGIPIAPISKVGIRNPESVNNSGYEFLKNFHCGLLTTCGLTHIGPPSAINGLHGPFSNLRTENFSINEFWDDDDYIIQLKGKIRQAVFFSENIQLQRTITTSLKSSSFTITDTITNQAFRHENIQLLYHINFGYPLLSPDTTIKLPTVTTLPRDEVADKGLAHFLDVLPPQAIFDEQVYFHRPKPEKKCRFRVENKTIGIALDCQYDSTELPYLTQWNQFGQNEYVLGIEPGLGWPMNKPEGGLILAPLESFTTSLHFDLSNI</sequence>